<evidence type="ECO:0000313" key="2">
    <source>
        <dbReference type="Proteomes" id="UP000198284"/>
    </source>
</evidence>
<dbReference type="AlphaFoldDB" id="A0A239F2M0"/>
<dbReference type="PROSITE" id="PS51257">
    <property type="entry name" value="PROKAR_LIPOPROTEIN"/>
    <property type="match status" value="1"/>
</dbReference>
<protein>
    <recommendedName>
        <fullName evidence="3">Alpha/beta hydrolase</fullName>
    </recommendedName>
</protein>
<dbReference type="Gene3D" id="3.40.50.1820">
    <property type="entry name" value="alpha/beta hydrolase"/>
    <property type="match status" value="1"/>
</dbReference>
<accession>A0A239F2M0</accession>
<dbReference type="InterPro" id="IPR029058">
    <property type="entry name" value="AB_hydrolase_fold"/>
</dbReference>
<dbReference type="SUPFAM" id="SSF53474">
    <property type="entry name" value="alpha/beta-Hydrolases"/>
    <property type="match status" value="1"/>
</dbReference>
<dbReference type="RefSeq" id="WP_176442362.1">
    <property type="nucleotide sequence ID" value="NZ_FZOT01000003.1"/>
</dbReference>
<gene>
    <name evidence="1" type="ORF">SAMN06265795_103145</name>
</gene>
<evidence type="ECO:0000313" key="1">
    <source>
        <dbReference type="EMBL" id="SNS51129.1"/>
    </source>
</evidence>
<dbReference type="EMBL" id="FZOT01000003">
    <property type="protein sequence ID" value="SNS51129.1"/>
    <property type="molecule type" value="Genomic_DNA"/>
</dbReference>
<organism evidence="1 2">
    <name type="scientific">Noviherbaspirillum humi</name>
    <dbReference type="NCBI Taxonomy" id="1688639"/>
    <lineage>
        <taxon>Bacteria</taxon>
        <taxon>Pseudomonadati</taxon>
        <taxon>Pseudomonadota</taxon>
        <taxon>Betaproteobacteria</taxon>
        <taxon>Burkholderiales</taxon>
        <taxon>Oxalobacteraceae</taxon>
        <taxon>Noviherbaspirillum</taxon>
    </lineage>
</organism>
<reference evidence="1 2" key="1">
    <citation type="submission" date="2017-06" db="EMBL/GenBank/DDBJ databases">
        <authorList>
            <person name="Kim H.J."/>
            <person name="Triplett B.A."/>
        </authorList>
    </citation>
    <scope>NUCLEOTIDE SEQUENCE [LARGE SCALE GENOMIC DNA]</scope>
    <source>
        <strain evidence="1 2">U15</strain>
    </source>
</reference>
<evidence type="ECO:0008006" key="3">
    <source>
        <dbReference type="Google" id="ProtNLM"/>
    </source>
</evidence>
<name>A0A239F2M0_9BURK</name>
<dbReference type="Proteomes" id="UP000198284">
    <property type="component" value="Unassembled WGS sequence"/>
</dbReference>
<proteinExistence type="predicted"/>
<keyword evidence="2" id="KW-1185">Reference proteome</keyword>
<sequence>MKRTALSVGGLALGGMIMMTGCGGSLDGAAADATSAASVSLAAQRNVMEEAREQNSRTFVAPDPAKATDYEAAANGSPGFKALAGATVETDRWAGVLNGAAYRIEVPRNWNGKLVMYAHGYVGTVGNLLVTMPSIRRHLIEQGYAWAASSYSKNWYDVRAGVEDTNALALNFKKIAAERGRVVRAPHKTYIIGHSMGGHITGAAIEEETYKTVVNKQKYDGAVPMCGVLGDTELFDYFGAYQMAAQALAGYANTPSTGFSAIAGSVMGSLFTTFTTAPTDQGMKLRQVVKHLTGGERPIFSEGFANSGLQSVVWGTFGRDGTVNGILNKSSVDTRRFVYQLDDDPGLSAEEQTFNDLVQDLTGDPDANRLRSDGLRWIPKVNGQFKVPVVSIHTLGDMYVPFSMEQIYRRRAEANGNGNLLVQRAIRAPSHCDFTIQEQVDAFEAMINWAENDVKPAGDDVVTPSTVADSRYGCAHTRPAVQGVDSAGVVATRQRMPACS</sequence>